<dbReference type="GeneID" id="109473342"/>
<evidence type="ECO:0000256" key="10">
    <source>
        <dbReference type="SAM" id="MobiDB-lite"/>
    </source>
</evidence>
<dbReference type="PANTHER" id="PTHR14647">
    <property type="entry name" value="GALACTOSE-3-O-SULFOTRANSFERASE"/>
    <property type="match status" value="1"/>
</dbReference>
<comment type="similarity">
    <text evidence="2">Belongs to the galactose-3-O-sulfotransferase family.</text>
</comment>
<dbReference type="SUPFAM" id="SSF52540">
    <property type="entry name" value="P-loop containing nucleoside triphosphate hydrolases"/>
    <property type="match status" value="1"/>
</dbReference>
<feature type="chain" id="PRO_5027747756" evidence="11">
    <location>
        <begin position="33"/>
        <end position="470"/>
    </location>
</feature>
<evidence type="ECO:0000256" key="5">
    <source>
        <dbReference type="ARBA" id="ARBA00022968"/>
    </source>
</evidence>
<dbReference type="AlphaFoldDB" id="A0A6P4YHI4"/>
<evidence type="ECO:0000256" key="7">
    <source>
        <dbReference type="ARBA" id="ARBA00023034"/>
    </source>
</evidence>
<evidence type="ECO:0000256" key="6">
    <source>
        <dbReference type="ARBA" id="ARBA00022989"/>
    </source>
</evidence>
<evidence type="ECO:0000256" key="11">
    <source>
        <dbReference type="SAM" id="SignalP"/>
    </source>
</evidence>
<dbReference type="InterPro" id="IPR027417">
    <property type="entry name" value="P-loop_NTPase"/>
</dbReference>
<dbReference type="GO" id="GO:0000139">
    <property type="term" value="C:Golgi membrane"/>
    <property type="evidence" value="ECO:0007669"/>
    <property type="project" value="UniProtKB-SubCell"/>
</dbReference>
<evidence type="ECO:0000256" key="3">
    <source>
        <dbReference type="ARBA" id="ARBA00022679"/>
    </source>
</evidence>
<dbReference type="OrthoDB" id="514299at2759"/>
<dbReference type="PANTHER" id="PTHR14647:SF87">
    <property type="entry name" value="PUTATIVE-RELATED"/>
    <property type="match status" value="1"/>
</dbReference>
<name>A0A6P4YHI4_BRABE</name>
<dbReference type="Proteomes" id="UP000515135">
    <property type="component" value="Unplaced"/>
</dbReference>
<keyword evidence="11" id="KW-0732">Signal</keyword>
<dbReference type="KEGG" id="bbel:109473342"/>
<evidence type="ECO:0000256" key="2">
    <source>
        <dbReference type="ARBA" id="ARBA00008124"/>
    </source>
</evidence>
<evidence type="ECO:0000256" key="1">
    <source>
        <dbReference type="ARBA" id="ARBA00004323"/>
    </source>
</evidence>
<protein>
    <submittedName>
        <fullName evidence="13">Galactosylceramide sulfotransferase-like</fullName>
    </submittedName>
</protein>
<keyword evidence="3" id="KW-0808">Transferase</keyword>
<proteinExistence type="inferred from homology"/>
<keyword evidence="8" id="KW-0472">Membrane</keyword>
<sequence>MARGWSRKSSRPIRACLLIICLGFGLHHFMTCGSVEESTVPGRTGASIRNMQWPGSSNSSNRRNSGHQTCSPKTKIAFIKVHKAASSTIMQILQRFGYLRKLSFVQHRTADVNGLYPHGLLYPHRLMPPQGESHDILTYHTVYDRPNIVRLLTPEAKFVTILREPFQQFSSAFAFYGYKRIFNITAPNPVEEFLKSPAFYDKFKRQRTKNPMAVDLGLPIDLLSQSLQINDIANISKNFIHNLSREFDLVMISDHFDESLVLLRRLMCWDLKDVLYYKYNNYNYSLEYDTSSVPQRLRDNHEEWDAIDYALYRYFNETLWKKIATEDDFAEELSHFKDVERKMRIHCNSDYSVMEPIFISESPWNSAFKIDSEYCLWAKTFHLCYYYLIRDRNSKYQYGLKGSIDYGKAAINGGFFLPPFCSTECENIKKYCSLNEYVHHCYLEGFLKDIQSSSQRIKSLGHGGKPIPLG</sequence>
<dbReference type="GO" id="GO:0009247">
    <property type="term" value="P:glycolipid biosynthetic process"/>
    <property type="evidence" value="ECO:0007669"/>
    <property type="project" value="InterPro"/>
</dbReference>
<dbReference type="InterPro" id="IPR009729">
    <property type="entry name" value="Gal-3-0_sulfotransfrase"/>
</dbReference>
<keyword evidence="5" id="KW-0735">Signal-anchor</keyword>
<accession>A0A6P4YHI4</accession>
<reference evidence="13" key="1">
    <citation type="submission" date="2025-08" db="UniProtKB">
        <authorList>
            <consortium name="RefSeq"/>
        </authorList>
    </citation>
    <scope>IDENTIFICATION</scope>
    <source>
        <tissue evidence="13">Gonad</tissue>
    </source>
</reference>
<keyword evidence="7" id="KW-0333">Golgi apparatus</keyword>
<gene>
    <name evidence="13" type="primary">LOC109473342</name>
</gene>
<keyword evidence="9" id="KW-0325">Glycoprotein</keyword>
<evidence type="ECO:0000256" key="8">
    <source>
        <dbReference type="ARBA" id="ARBA00023136"/>
    </source>
</evidence>
<feature type="signal peptide" evidence="11">
    <location>
        <begin position="1"/>
        <end position="32"/>
    </location>
</feature>
<dbReference type="Pfam" id="PF06990">
    <property type="entry name" value="Gal-3-0_sulfotr"/>
    <property type="match status" value="1"/>
</dbReference>
<dbReference type="Gene3D" id="3.40.50.300">
    <property type="entry name" value="P-loop containing nucleotide triphosphate hydrolases"/>
    <property type="match status" value="1"/>
</dbReference>
<dbReference type="GO" id="GO:0001733">
    <property type="term" value="F:galactosylceramide sulfotransferase activity"/>
    <property type="evidence" value="ECO:0007669"/>
    <property type="project" value="InterPro"/>
</dbReference>
<evidence type="ECO:0000256" key="9">
    <source>
        <dbReference type="ARBA" id="ARBA00023180"/>
    </source>
</evidence>
<evidence type="ECO:0000256" key="4">
    <source>
        <dbReference type="ARBA" id="ARBA00022692"/>
    </source>
</evidence>
<feature type="region of interest" description="Disordered" evidence="10">
    <location>
        <begin position="44"/>
        <end position="71"/>
    </location>
</feature>
<keyword evidence="12" id="KW-1185">Reference proteome</keyword>
<keyword evidence="4" id="KW-0812">Transmembrane</keyword>
<comment type="subcellular location">
    <subcellularLocation>
        <location evidence="1">Golgi apparatus membrane</location>
        <topology evidence="1">Single-pass type II membrane protein</topology>
    </subcellularLocation>
</comment>
<organism evidence="12 13">
    <name type="scientific">Branchiostoma belcheri</name>
    <name type="common">Amphioxus</name>
    <dbReference type="NCBI Taxonomy" id="7741"/>
    <lineage>
        <taxon>Eukaryota</taxon>
        <taxon>Metazoa</taxon>
        <taxon>Chordata</taxon>
        <taxon>Cephalochordata</taxon>
        <taxon>Leptocardii</taxon>
        <taxon>Amphioxiformes</taxon>
        <taxon>Branchiostomatidae</taxon>
        <taxon>Branchiostoma</taxon>
    </lineage>
</organism>
<evidence type="ECO:0000313" key="13">
    <source>
        <dbReference type="RefSeq" id="XP_019628770.1"/>
    </source>
</evidence>
<dbReference type="RefSeq" id="XP_019628770.1">
    <property type="nucleotide sequence ID" value="XM_019773211.1"/>
</dbReference>
<keyword evidence="6" id="KW-1133">Transmembrane helix</keyword>
<evidence type="ECO:0000313" key="12">
    <source>
        <dbReference type="Proteomes" id="UP000515135"/>
    </source>
</evidence>